<accession>A0AAN0RHP7</accession>
<evidence type="ECO:0000313" key="2">
    <source>
        <dbReference type="Proteomes" id="UP000028680"/>
    </source>
</evidence>
<gene>
    <name evidence="1" type="ORF">RCA23_c07550</name>
</gene>
<dbReference type="KEGG" id="ptp:RCA23_c07550"/>
<dbReference type="Proteomes" id="UP000028680">
    <property type="component" value="Chromosome"/>
</dbReference>
<reference evidence="1 2" key="1">
    <citation type="journal article" date="2014" name="ISME J.">
        <title>Adaptation of an abundant Roseobacter RCA organism to pelagic systems revealed by genomic and transcriptomic analyses.</title>
        <authorList>
            <person name="Voget S."/>
            <person name="Wemheuer B."/>
            <person name="Brinkhoff T."/>
            <person name="Vollmers J."/>
            <person name="Dietrich S."/>
            <person name="Giebel H.A."/>
            <person name="Beardsley C."/>
            <person name="Sardemann C."/>
            <person name="Bakenhus I."/>
            <person name="Billerbeck S."/>
            <person name="Daniel R."/>
            <person name="Simon M."/>
        </authorList>
    </citation>
    <scope>NUCLEOTIDE SEQUENCE [LARGE SCALE GENOMIC DNA]</scope>
    <source>
        <strain evidence="1 2">RCA23</strain>
    </source>
</reference>
<proteinExistence type="predicted"/>
<keyword evidence="2" id="KW-1185">Reference proteome</keyword>
<evidence type="ECO:0000313" key="1">
    <source>
        <dbReference type="EMBL" id="AII86311.1"/>
    </source>
</evidence>
<dbReference type="AlphaFoldDB" id="A0AAN0RHP7"/>
<dbReference type="EMBL" id="CP003984">
    <property type="protein sequence ID" value="AII86311.1"/>
    <property type="molecule type" value="Genomic_DNA"/>
</dbReference>
<sequence>MRHTLNSGKKVGKTIGQISTTIFPSALDTVSLTKSVLAMFKVS</sequence>
<organism evidence="1 2">
    <name type="scientific">Planktomarina temperata RCA23</name>
    <dbReference type="NCBI Taxonomy" id="666509"/>
    <lineage>
        <taxon>Bacteria</taxon>
        <taxon>Pseudomonadati</taxon>
        <taxon>Pseudomonadota</taxon>
        <taxon>Alphaproteobacteria</taxon>
        <taxon>Rhodobacterales</taxon>
        <taxon>Paracoccaceae</taxon>
        <taxon>Planktomarina</taxon>
    </lineage>
</organism>
<name>A0AAN0RHP7_9RHOB</name>
<protein>
    <submittedName>
        <fullName evidence="1">Uncharacterized protein</fullName>
    </submittedName>
</protein>